<sequence length="301" mass="32903">MGRSGSPSRRQAAPRASAFESIAFDLYGLAPGEFTAARDRQVSVAKAASDVELARSLGELRRPTQAAWLVNLLWRDQGDVVEQLLTLGESFRTAQKTLAGDQLRALSTQRQRLITGLGRHARRLALAAGLRVSSDVARDAEITLETAMADEALASLIRSGRLTQAATYSGFGPVAAGLVNSSPPSPPPKVPAARKAPAVDPRREARRDAEATLGIASRDAAESSSKLTQAEVDVTDASRTRDELRGRIEESRYELRLLEDQLPEAERELRTLTRKRDQAKLTDTRAQRRLENSQRELDKLS</sequence>
<dbReference type="EMBL" id="JBHRZH010000048">
    <property type="protein sequence ID" value="MFC3766076.1"/>
    <property type="molecule type" value="Genomic_DNA"/>
</dbReference>
<protein>
    <submittedName>
        <fullName evidence="2">Uncharacterized protein</fullName>
    </submittedName>
</protein>
<evidence type="ECO:0000256" key="1">
    <source>
        <dbReference type="SAM" id="MobiDB-lite"/>
    </source>
</evidence>
<accession>A0ABV7YL59</accession>
<dbReference type="Proteomes" id="UP001595699">
    <property type="component" value="Unassembled WGS sequence"/>
</dbReference>
<evidence type="ECO:0000313" key="2">
    <source>
        <dbReference type="EMBL" id="MFC3766076.1"/>
    </source>
</evidence>
<feature type="region of interest" description="Disordered" evidence="1">
    <location>
        <begin position="179"/>
        <end position="240"/>
    </location>
</feature>
<name>A0ABV7YL59_9ACTN</name>
<organism evidence="2 3">
    <name type="scientific">Tenggerimyces flavus</name>
    <dbReference type="NCBI Taxonomy" id="1708749"/>
    <lineage>
        <taxon>Bacteria</taxon>
        <taxon>Bacillati</taxon>
        <taxon>Actinomycetota</taxon>
        <taxon>Actinomycetes</taxon>
        <taxon>Propionibacteriales</taxon>
        <taxon>Nocardioidaceae</taxon>
        <taxon>Tenggerimyces</taxon>
    </lineage>
</organism>
<reference evidence="3" key="1">
    <citation type="journal article" date="2019" name="Int. J. Syst. Evol. Microbiol.">
        <title>The Global Catalogue of Microorganisms (GCM) 10K type strain sequencing project: providing services to taxonomists for standard genome sequencing and annotation.</title>
        <authorList>
            <consortium name="The Broad Institute Genomics Platform"/>
            <consortium name="The Broad Institute Genome Sequencing Center for Infectious Disease"/>
            <person name="Wu L."/>
            <person name="Ma J."/>
        </authorList>
    </citation>
    <scope>NUCLEOTIDE SEQUENCE [LARGE SCALE GENOMIC DNA]</scope>
    <source>
        <strain evidence="3">CGMCC 4.7241</strain>
    </source>
</reference>
<evidence type="ECO:0000313" key="3">
    <source>
        <dbReference type="Proteomes" id="UP001595699"/>
    </source>
</evidence>
<feature type="compositionally biased region" description="Basic and acidic residues" evidence="1">
    <location>
        <begin position="200"/>
        <end position="210"/>
    </location>
</feature>
<dbReference type="RefSeq" id="WP_205116693.1">
    <property type="nucleotide sequence ID" value="NZ_JAFBCM010000001.1"/>
</dbReference>
<keyword evidence="3" id="KW-1185">Reference proteome</keyword>
<gene>
    <name evidence="2" type="ORF">ACFOUW_34945</name>
</gene>
<proteinExistence type="predicted"/>
<comment type="caution">
    <text evidence="2">The sequence shown here is derived from an EMBL/GenBank/DDBJ whole genome shotgun (WGS) entry which is preliminary data.</text>
</comment>
<feature type="region of interest" description="Disordered" evidence="1">
    <location>
        <begin position="269"/>
        <end position="301"/>
    </location>
</feature>